<feature type="compositionally biased region" description="Acidic residues" evidence="1">
    <location>
        <begin position="83"/>
        <end position="120"/>
    </location>
</feature>
<feature type="region of interest" description="Disordered" evidence="1">
    <location>
        <begin position="1"/>
        <end position="131"/>
    </location>
</feature>
<name>A0A564ZAB2_HYMDI</name>
<organism evidence="2 3">
    <name type="scientific">Hymenolepis diminuta</name>
    <name type="common">Rat tapeworm</name>
    <dbReference type="NCBI Taxonomy" id="6216"/>
    <lineage>
        <taxon>Eukaryota</taxon>
        <taxon>Metazoa</taxon>
        <taxon>Spiralia</taxon>
        <taxon>Lophotrochozoa</taxon>
        <taxon>Platyhelminthes</taxon>
        <taxon>Cestoda</taxon>
        <taxon>Eucestoda</taxon>
        <taxon>Cyclophyllidea</taxon>
        <taxon>Hymenolepididae</taxon>
        <taxon>Hymenolepis</taxon>
    </lineage>
</organism>
<accession>A0A564ZAB2</accession>
<feature type="compositionally biased region" description="Basic residues" evidence="1">
    <location>
        <begin position="1"/>
        <end position="11"/>
    </location>
</feature>
<feature type="compositionally biased region" description="Acidic residues" evidence="1">
    <location>
        <begin position="41"/>
        <end position="64"/>
    </location>
</feature>
<evidence type="ECO:0000256" key="1">
    <source>
        <dbReference type="SAM" id="MobiDB-lite"/>
    </source>
</evidence>
<evidence type="ECO:0000313" key="2">
    <source>
        <dbReference type="EMBL" id="VUZ55983.1"/>
    </source>
</evidence>
<gene>
    <name evidence="2" type="ORF">WMSIL1_LOCUS13682</name>
</gene>
<feature type="compositionally biased region" description="Basic and acidic residues" evidence="1">
    <location>
        <begin position="24"/>
        <end position="40"/>
    </location>
</feature>
<dbReference type="AlphaFoldDB" id="A0A564ZAB2"/>
<reference evidence="2 3" key="1">
    <citation type="submission" date="2019-07" db="EMBL/GenBank/DDBJ databases">
        <authorList>
            <person name="Jastrzebski P J."/>
            <person name="Paukszto L."/>
            <person name="Jastrzebski P J."/>
        </authorList>
    </citation>
    <scope>NUCLEOTIDE SEQUENCE [LARGE SCALE GENOMIC DNA]</scope>
    <source>
        <strain evidence="2 3">WMS-il1</strain>
    </source>
</reference>
<protein>
    <submittedName>
        <fullName evidence="2">Uncharacterized protein</fullName>
    </submittedName>
</protein>
<sequence length="184" mass="20697">MARGRPRRQNRSKAESSNTDDEIAEKATPEGSDNENRPEFTNEESMDLQNVEGEEENPSEEDNESNSTSSGVPRKRKLTEGNIDVDEEYESAEDEDDQNSDNDDADECFAEVQEETEDSDYSLPTDLPLSFNGDAEKATEICRLPARRITADEIALFPFLEEETNVALRPAYLIARNAGFEFCI</sequence>
<dbReference type="EMBL" id="CABIJS010000697">
    <property type="protein sequence ID" value="VUZ55983.1"/>
    <property type="molecule type" value="Genomic_DNA"/>
</dbReference>
<dbReference type="Proteomes" id="UP000321570">
    <property type="component" value="Unassembled WGS sequence"/>
</dbReference>
<keyword evidence="3" id="KW-1185">Reference proteome</keyword>
<evidence type="ECO:0000313" key="3">
    <source>
        <dbReference type="Proteomes" id="UP000321570"/>
    </source>
</evidence>
<proteinExistence type="predicted"/>